<keyword evidence="9 13" id="KW-0067">ATP-binding</keyword>
<keyword evidence="19" id="KW-1185">Reference proteome</keyword>
<keyword evidence="7 13" id="KW-0378">Hydrolase</keyword>
<feature type="domain" description="Helicase ATP-binding" evidence="15">
    <location>
        <begin position="225"/>
        <end position="410"/>
    </location>
</feature>
<dbReference type="PROSITE" id="PS51195">
    <property type="entry name" value="Q_MOTIF"/>
    <property type="match status" value="1"/>
</dbReference>
<dbReference type="Gene3D" id="3.40.50.300">
    <property type="entry name" value="P-loop containing nucleotide triphosphate hydrolases"/>
    <property type="match status" value="2"/>
</dbReference>
<feature type="region of interest" description="Disordered" evidence="14">
    <location>
        <begin position="1"/>
        <end position="173"/>
    </location>
</feature>
<dbReference type="PROSITE" id="PS51192">
    <property type="entry name" value="HELICASE_ATP_BIND_1"/>
    <property type="match status" value="1"/>
</dbReference>
<evidence type="ECO:0000256" key="9">
    <source>
        <dbReference type="ARBA" id="ARBA00022840"/>
    </source>
</evidence>
<dbReference type="GO" id="GO:0003676">
    <property type="term" value="F:nucleic acid binding"/>
    <property type="evidence" value="ECO:0007669"/>
    <property type="project" value="InterPro"/>
</dbReference>
<feature type="domain" description="DEAD-box RNA helicase Q" evidence="17">
    <location>
        <begin position="196"/>
        <end position="222"/>
    </location>
</feature>
<evidence type="ECO:0000256" key="2">
    <source>
        <dbReference type="ARBA" id="ARBA00009334"/>
    </source>
</evidence>
<dbReference type="GO" id="GO:0005524">
    <property type="term" value="F:ATP binding"/>
    <property type="evidence" value="ECO:0007669"/>
    <property type="project" value="UniProtKB-KW"/>
</dbReference>
<evidence type="ECO:0000256" key="8">
    <source>
        <dbReference type="ARBA" id="ARBA00022806"/>
    </source>
</evidence>
<evidence type="ECO:0000256" key="10">
    <source>
        <dbReference type="ARBA" id="ARBA00023242"/>
    </source>
</evidence>
<evidence type="ECO:0000256" key="12">
    <source>
        <dbReference type="PROSITE-ProRule" id="PRU00552"/>
    </source>
</evidence>
<dbReference type="InterPro" id="IPR000629">
    <property type="entry name" value="RNA-helicase_DEAD-box_CS"/>
</dbReference>
<dbReference type="PROSITE" id="PS51194">
    <property type="entry name" value="HELICASE_CTER"/>
    <property type="match status" value="1"/>
</dbReference>
<evidence type="ECO:0000256" key="13">
    <source>
        <dbReference type="RuleBase" id="RU000492"/>
    </source>
</evidence>
<evidence type="ECO:0000256" key="6">
    <source>
        <dbReference type="ARBA" id="ARBA00022741"/>
    </source>
</evidence>
<organism evidence="18 19">
    <name type="scientific">Lentinus brumalis</name>
    <dbReference type="NCBI Taxonomy" id="2498619"/>
    <lineage>
        <taxon>Eukaryota</taxon>
        <taxon>Fungi</taxon>
        <taxon>Dikarya</taxon>
        <taxon>Basidiomycota</taxon>
        <taxon>Agaricomycotina</taxon>
        <taxon>Agaricomycetes</taxon>
        <taxon>Polyporales</taxon>
        <taxon>Polyporaceae</taxon>
        <taxon>Lentinus</taxon>
    </lineage>
</organism>
<evidence type="ECO:0000256" key="7">
    <source>
        <dbReference type="ARBA" id="ARBA00022801"/>
    </source>
</evidence>
<keyword evidence="6 13" id="KW-0547">Nucleotide-binding</keyword>
<feature type="short sequence motif" description="Q motif" evidence="12">
    <location>
        <begin position="196"/>
        <end position="222"/>
    </location>
</feature>
<dbReference type="SUPFAM" id="SSF52540">
    <property type="entry name" value="P-loop containing nucleoside triphosphate hydrolases"/>
    <property type="match status" value="1"/>
</dbReference>
<dbReference type="InterPro" id="IPR001650">
    <property type="entry name" value="Helicase_C-like"/>
</dbReference>
<comment type="similarity">
    <text evidence="2">Belongs to the DEAD box helicase family. DDX5/DBP2 subfamily.</text>
</comment>
<dbReference type="Pfam" id="PF00271">
    <property type="entry name" value="Helicase_C"/>
    <property type="match status" value="1"/>
</dbReference>
<dbReference type="InterPro" id="IPR044742">
    <property type="entry name" value="DEAD/DEAH_RhlB"/>
</dbReference>
<keyword evidence="4" id="KW-0690">Ribosome biogenesis</keyword>
<evidence type="ECO:0000256" key="11">
    <source>
        <dbReference type="ARBA" id="ARBA00037449"/>
    </source>
</evidence>
<dbReference type="InterPro" id="IPR027417">
    <property type="entry name" value="P-loop_NTPase"/>
</dbReference>
<keyword evidence="8 13" id="KW-0347">Helicase</keyword>
<dbReference type="AlphaFoldDB" id="A0A371DFX5"/>
<evidence type="ECO:0000259" key="17">
    <source>
        <dbReference type="PROSITE" id="PS51195"/>
    </source>
</evidence>
<evidence type="ECO:0000256" key="14">
    <source>
        <dbReference type="SAM" id="MobiDB-lite"/>
    </source>
</evidence>
<evidence type="ECO:0000256" key="5">
    <source>
        <dbReference type="ARBA" id="ARBA00022552"/>
    </source>
</evidence>
<dbReference type="EC" id="3.6.4.13" evidence="3"/>
<dbReference type="CDD" id="cd18787">
    <property type="entry name" value="SF2_C_DEAD"/>
    <property type="match status" value="1"/>
</dbReference>
<dbReference type="GO" id="GO:0016787">
    <property type="term" value="F:hydrolase activity"/>
    <property type="evidence" value="ECO:0007669"/>
    <property type="project" value="UniProtKB-KW"/>
</dbReference>
<evidence type="ECO:0000259" key="15">
    <source>
        <dbReference type="PROSITE" id="PS51192"/>
    </source>
</evidence>
<dbReference type="PROSITE" id="PS00039">
    <property type="entry name" value="DEAD_ATP_HELICASE"/>
    <property type="match status" value="1"/>
</dbReference>
<dbReference type="InterPro" id="IPR014001">
    <property type="entry name" value="Helicase_ATP-bd"/>
</dbReference>
<dbReference type="SMART" id="SM00490">
    <property type="entry name" value="HELICc"/>
    <property type="match status" value="1"/>
</dbReference>
<evidence type="ECO:0000313" key="18">
    <source>
        <dbReference type="EMBL" id="RDX51440.1"/>
    </source>
</evidence>
<sequence length="621" mass="67150">MTVELSATTSASKEHKKSKKHSKDAADVSAEVTQSKKERKSKKKAAEAEAEAKASEPEDGMAVDAQEPAEKKSKKKRKREAEEGQSVAAEAAESKKDKKKRKRDSDVVAEPPAGDAVSEPETSKSSKDKKDKKDKKEKKDKKKGKSKVISDAEPSASAAASSSRPTASSSEAEAFLQKNEITLHIPDGADPITPVLSFEELDVPPKLRSAFDGFKEPTPIQACSWPPALQGRDVVGIAETGSGKTLAFGLPALARLISQPVDKKSKGTSVSVLVMAPTRELAIQTHETLEQLGEPFGIASVAVYGGVDKGPQIKALKNLNQGKKVTRIVVGTPGRILDLANEGACDLSRVSYLVLDEADRMLDKGFENDIRNIVGRTMQGADRQTLMFSATWPDAVRRLAATFQRNPVRVTVGSDDLTANSRVEQVVEVFDDQRSKDSRLLGHLRTLMPKKGSGEDARILVFALYKKEAQRVEGMLQSKGFSVVGLHGDMSQSARLEALQNFKTGVKSVLVATDVAARGLDIPDVAAVINYTFPLTIEDYVHRIGRTGRGGKTGKSITFFTGDGHERALAGELARVLRESGFEAEGLKKFPMTIKKKTHSAYGAFFRDDIPTPVGPTKITF</sequence>
<evidence type="ECO:0000259" key="16">
    <source>
        <dbReference type="PROSITE" id="PS51194"/>
    </source>
</evidence>
<comment type="function">
    <text evidence="11">ATP-dependent RNA helicase required for 60S ribosomal subunit synthesis. Involved in efficient pre-rRNA processing, predominantly at site A3, which is necessary for the normal formation of 25S and 5.8S rRNAs.</text>
</comment>
<evidence type="ECO:0000313" key="19">
    <source>
        <dbReference type="Proteomes" id="UP000256964"/>
    </source>
</evidence>
<dbReference type="Proteomes" id="UP000256964">
    <property type="component" value="Unassembled WGS sequence"/>
</dbReference>
<feature type="compositionally biased region" description="Basic residues" evidence="14">
    <location>
        <begin position="132"/>
        <end position="146"/>
    </location>
</feature>
<evidence type="ECO:0000256" key="4">
    <source>
        <dbReference type="ARBA" id="ARBA00022517"/>
    </source>
</evidence>
<dbReference type="STRING" id="139420.A0A371DFX5"/>
<feature type="compositionally biased region" description="Basic and acidic residues" evidence="14">
    <location>
        <begin position="44"/>
        <end position="56"/>
    </location>
</feature>
<dbReference type="CDD" id="cd00268">
    <property type="entry name" value="DEADc"/>
    <property type="match status" value="1"/>
</dbReference>
<accession>A0A371DFX5</accession>
<feature type="compositionally biased region" description="Low complexity" evidence="14">
    <location>
        <begin position="1"/>
        <end position="11"/>
    </location>
</feature>
<gene>
    <name evidence="18" type="ORF">OH76DRAFT_1401300</name>
</gene>
<name>A0A371DFX5_9APHY</name>
<feature type="compositionally biased region" description="Basic and acidic residues" evidence="14">
    <location>
        <begin position="121"/>
        <end position="131"/>
    </location>
</feature>
<feature type="compositionally biased region" description="Low complexity" evidence="14">
    <location>
        <begin position="152"/>
        <end position="173"/>
    </location>
</feature>
<dbReference type="SMART" id="SM00487">
    <property type="entry name" value="DEXDc"/>
    <property type="match status" value="1"/>
</dbReference>
<keyword evidence="10" id="KW-0539">Nucleus</keyword>
<dbReference type="OrthoDB" id="196131at2759"/>
<dbReference type="GO" id="GO:0003724">
    <property type="term" value="F:RNA helicase activity"/>
    <property type="evidence" value="ECO:0007669"/>
    <property type="project" value="UniProtKB-EC"/>
</dbReference>
<dbReference type="Pfam" id="PF00270">
    <property type="entry name" value="DEAD"/>
    <property type="match status" value="1"/>
</dbReference>
<dbReference type="PANTHER" id="PTHR47958">
    <property type="entry name" value="ATP-DEPENDENT RNA HELICASE DBP3"/>
    <property type="match status" value="1"/>
</dbReference>
<dbReference type="EMBL" id="KZ857394">
    <property type="protein sequence ID" value="RDX51440.1"/>
    <property type="molecule type" value="Genomic_DNA"/>
</dbReference>
<dbReference type="InterPro" id="IPR011545">
    <property type="entry name" value="DEAD/DEAH_box_helicase_dom"/>
</dbReference>
<reference evidence="18 19" key="1">
    <citation type="journal article" date="2018" name="Biotechnol. Biofuels">
        <title>Integrative visual omics of the white-rot fungus Polyporus brumalis exposes the biotechnological potential of its oxidative enzymes for delignifying raw plant biomass.</title>
        <authorList>
            <person name="Miyauchi S."/>
            <person name="Rancon A."/>
            <person name="Drula E."/>
            <person name="Hage H."/>
            <person name="Chaduli D."/>
            <person name="Favel A."/>
            <person name="Grisel S."/>
            <person name="Henrissat B."/>
            <person name="Herpoel-Gimbert I."/>
            <person name="Ruiz-Duenas F.J."/>
            <person name="Chevret D."/>
            <person name="Hainaut M."/>
            <person name="Lin J."/>
            <person name="Wang M."/>
            <person name="Pangilinan J."/>
            <person name="Lipzen A."/>
            <person name="Lesage-Meessen L."/>
            <person name="Navarro D."/>
            <person name="Riley R."/>
            <person name="Grigoriev I.V."/>
            <person name="Zhou S."/>
            <person name="Raouche S."/>
            <person name="Rosso M.N."/>
        </authorList>
    </citation>
    <scope>NUCLEOTIDE SEQUENCE [LARGE SCALE GENOMIC DNA]</scope>
    <source>
        <strain evidence="18 19">BRFM 1820</strain>
    </source>
</reference>
<feature type="domain" description="Helicase C-terminal" evidence="16">
    <location>
        <begin position="422"/>
        <end position="598"/>
    </location>
</feature>
<comment type="subcellular location">
    <subcellularLocation>
        <location evidence="1">Nucleus</location>
        <location evidence="1">Nucleolus</location>
    </subcellularLocation>
</comment>
<protein>
    <recommendedName>
        <fullName evidence="3">RNA helicase</fullName>
        <ecNumber evidence="3">3.6.4.13</ecNumber>
    </recommendedName>
</protein>
<keyword evidence="5" id="KW-0698">rRNA processing</keyword>
<dbReference type="InterPro" id="IPR014014">
    <property type="entry name" value="RNA_helicase_DEAD_Q_motif"/>
</dbReference>
<proteinExistence type="inferred from homology"/>
<evidence type="ECO:0000256" key="3">
    <source>
        <dbReference type="ARBA" id="ARBA00012552"/>
    </source>
</evidence>
<evidence type="ECO:0000256" key="1">
    <source>
        <dbReference type="ARBA" id="ARBA00004604"/>
    </source>
</evidence>